<dbReference type="Proteomes" id="UP000078368">
    <property type="component" value="Unassembled WGS sequence"/>
</dbReference>
<dbReference type="OrthoDB" id="5846312at2"/>
<dbReference type="Pfam" id="PF07907">
    <property type="entry name" value="YibE_F"/>
    <property type="match status" value="1"/>
</dbReference>
<accession>A0A179B2L0</accession>
<sequence>MLTSHSHSHSGPLDIAPGARRRVSAILAAVVLPLAIATAVLLVALWPKGETPVGSRPLYSNGAQAVTGKVTSVGKVDSSGQTPVKMKVDGVDVPVHVPPEIIANGLDVGDEIRAIFNPAALESGTAYVFTDFVRTHQMLWLLAVYVAVVLAVARWKGAMALAGLGVSLAVVGAFMVPALTVSGHPVLVILVGAAAMMFASIYLAHGISIRTTTAVIGTFAGLVITTGVAWWAVGAANLTGALSDDARILAGELPDVQLQAILLGGVILAGLGALNDVTITQVSTVWELHTANPRLTRRRLVSQGMAVGRDHIASTVYTLAFAYVGTALTLLVAAALMQRPAADLVQLGEIAEEIVRTLAASIGLVLAIPLTTAVAAVLAPVAPTAARSADDDPEGDSGDGDAEETADAQEAWNDADGIWDEDEEAWDGEPAGGRKAGSPYARDRREEFEYDGAEIDRATRGDGPCPR</sequence>
<dbReference type="PANTHER" id="PTHR41771">
    <property type="entry name" value="MEMBRANE PROTEIN-RELATED"/>
    <property type="match status" value="1"/>
</dbReference>
<dbReference type="EMBL" id="LVZK01000003">
    <property type="protein sequence ID" value="OAP85274.1"/>
    <property type="molecule type" value="Genomic_DNA"/>
</dbReference>
<keyword evidence="2" id="KW-0472">Membrane</keyword>
<dbReference type="RefSeq" id="WP_064231893.1">
    <property type="nucleotide sequence ID" value="NZ_LVZK01000003.1"/>
</dbReference>
<evidence type="ECO:0000313" key="4">
    <source>
        <dbReference type="Proteomes" id="UP000078368"/>
    </source>
</evidence>
<feature type="transmembrane region" description="Helical" evidence="2">
    <location>
        <begin position="357"/>
        <end position="379"/>
    </location>
</feature>
<feature type="compositionally biased region" description="Acidic residues" evidence="1">
    <location>
        <begin position="391"/>
        <end position="407"/>
    </location>
</feature>
<keyword evidence="2" id="KW-1133">Transmembrane helix</keyword>
<keyword evidence="4" id="KW-1185">Reference proteome</keyword>
<reference evidence="3 4" key="1">
    <citation type="submission" date="2016-04" db="EMBL/GenBank/DDBJ databases">
        <title>Peptidophaga gingivicola gen. nov., sp. nov., isolated from human subgingival plaque.</title>
        <authorList>
            <person name="Beall C.J."/>
            <person name="Mokrzan E.M."/>
            <person name="Griffen A.L."/>
            <person name="Leys E.J."/>
        </authorList>
    </citation>
    <scope>NUCLEOTIDE SEQUENCE [LARGE SCALE GENOMIC DNA]</scope>
    <source>
        <strain evidence="3 4">BA112</strain>
    </source>
</reference>
<dbReference type="InterPro" id="IPR012507">
    <property type="entry name" value="YibE_F"/>
</dbReference>
<feature type="transmembrane region" description="Helical" evidence="2">
    <location>
        <begin position="186"/>
        <end position="204"/>
    </location>
</feature>
<keyword evidence="2" id="KW-0812">Transmembrane</keyword>
<organism evidence="3 4">
    <name type="scientific">Peptidiphaga gingivicola</name>
    <dbReference type="NCBI Taxonomy" id="2741497"/>
    <lineage>
        <taxon>Bacteria</taxon>
        <taxon>Bacillati</taxon>
        <taxon>Actinomycetota</taxon>
        <taxon>Actinomycetes</taxon>
        <taxon>Actinomycetales</taxon>
        <taxon>Actinomycetaceae</taxon>
        <taxon>Peptidiphaga</taxon>
    </lineage>
</organism>
<dbReference type="STRING" id="1823756.A4H34_09210"/>
<feature type="region of interest" description="Disordered" evidence="1">
    <location>
        <begin position="384"/>
        <end position="467"/>
    </location>
</feature>
<feature type="transmembrane region" description="Helical" evidence="2">
    <location>
        <begin position="256"/>
        <end position="274"/>
    </location>
</feature>
<feature type="transmembrane region" description="Helical" evidence="2">
    <location>
        <begin position="315"/>
        <end position="337"/>
    </location>
</feature>
<evidence type="ECO:0008006" key="5">
    <source>
        <dbReference type="Google" id="ProtNLM"/>
    </source>
</evidence>
<gene>
    <name evidence="3" type="ORF">A4H34_09210</name>
</gene>
<name>A0A179B2L0_9ACTO</name>
<feature type="transmembrane region" description="Helical" evidence="2">
    <location>
        <begin position="137"/>
        <end position="153"/>
    </location>
</feature>
<evidence type="ECO:0000256" key="2">
    <source>
        <dbReference type="SAM" id="Phobius"/>
    </source>
</evidence>
<protein>
    <recommendedName>
        <fullName evidence="5">YibE/F family protein</fullName>
    </recommendedName>
</protein>
<comment type="caution">
    <text evidence="3">The sequence shown here is derived from an EMBL/GenBank/DDBJ whole genome shotgun (WGS) entry which is preliminary data.</text>
</comment>
<proteinExistence type="predicted"/>
<dbReference type="PANTHER" id="PTHR41771:SF1">
    <property type="entry name" value="MEMBRANE PROTEIN"/>
    <property type="match status" value="1"/>
</dbReference>
<feature type="compositionally biased region" description="Acidic residues" evidence="1">
    <location>
        <begin position="417"/>
        <end position="427"/>
    </location>
</feature>
<evidence type="ECO:0000256" key="1">
    <source>
        <dbReference type="SAM" id="MobiDB-lite"/>
    </source>
</evidence>
<feature type="transmembrane region" description="Helical" evidence="2">
    <location>
        <begin position="160"/>
        <end position="180"/>
    </location>
</feature>
<evidence type="ECO:0000313" key="3">
    <source>
        <dbReference type="EMBL" id="OAP85274.1"/>
    </source>
</evidence>
<feature type="transmembrane region" description="Helical" evidence="2">
    <location>
        <begin position="216"/>
        <end position="236"/>
    </location>
</feature>
<dbReference type="AlphaFoldDB" id="A0A179B2L0"/>
<feature type="transmembrane region" description="Helical" evidence="2">
    <location>
        <begin position="25"/>
        <end position="46"/>
    </location>
</feature>